<reference evidence="2" key="1">
    <citation type="submission" date="2022-11" db="EMBL/GenBank/DDBJ databases">
        <authorList>
            <person name="Morgan W.R."/>
            <person name="Tartar A."/>
        </authorList>
    </citation>
    <scope>NUCLEOTIDE SEQUENCE</scope>
    <source>
        <strain evidence="2">ARSEF 373</strain>
    </source>
</reference>
<protein>
    <recommendedName>
        <fullName evidence="1">Integrase catalytic domain-containing protein</fullName>
    </recommendedName>
</protein>
<dbReference type="Gene3D" id="3.30.420.10">
    <property type="entry name" value="Ribonuclease H-like superfamily/Ribonuclease H"/>
    <property type="match status" value="1"/>
</dbReference>
<evidence type="ECO:0000259" key="1">
    <source>
        <dbReference type="PROSITE" id="PS50994"/>
    </source>
</evidence>
<dbReference type="EMBL" id="DAKRPA010000107">
    <property type="protein sequence ID" value="DAZ98407.1"/>
    <property type="molecule type" value="Genomic_DNA"/>
</dbReference>
<name>A0AAV2YTR2_9STRA</name>
<dbReference type="GO" id="GO:0015074">
    <property type="term" value="P:DNA integration"/>
    <property type="evidence" value="ECO:0007669"/>
    <property type="project" value="InterPro"/>
</dbReference>
<reference evidence="2" key="2">
    <citation type="journal article" date="2023" name="Microbiol Resour">
        <title>Decontamination and Annotation of the Draft Genome Sequence of the Oomycete Lagenidium giganteum ARSEF 373.</title>
        <authorList>
            <person name="Morgan W.R."/>
            <person name="Tartar A."/>
        </authorList>
    </citation>
    <scope>NUCLEOTIDE SEQUENCE</scope>
    <source>
        <strain evidence="2">ARSEF 373</strain>
    </source>
</reference>
<evidence type="ECO:0000313" key="3">
    <source>
        <dbReference type="Proteomes" id="UP001146120"/>
    </source>
</evidence>
<dbReference type="Proteomes" id="UP001146120">
    <property type="component" value="Unassembled WGS sequence"/>
</dbReference>
<comment type="caution">
    <text evidence="2">The sequence shown here is derived from an EMBL/GenBank/DDBJ whole genome shotgun (WGS) entry which is preliminary data.</text>
</comment>
<sequence length="179" mass="20542">MAPIAATTSLERARVVDQLWFSRYPRPAQCVFDQGSEFKKEFLELLHSYGVHAKPITSKSPAANAIVERIHLVIGDKMRTSQINSADEWTEFCANVVFATRASFHTTMQATPGEMSFGRQMLFNLDHLTDWAAAHQHNIRRIQLDIARENADRIHHEYSPGDKVRIHFANDKPRIYRPL</sequence>
<dbReference type="PROSITE" id="PS50994">
    <property type="entry name" value="INTEGRASE"/>
    <property type="match status" value="1"/>
</dbReference>
<dbReference type="SUPFAM" id="SSF53098">
    <property type="entry name" value="Ribonuclease H-like"/>
    <property type="match status" value="1"/>
</dbReference>
<dbReference type="InterPro" id="IPR036397">
    <property type="entry name" value="RNaseH_sf"/>
</dbReference>
<dbReference type="InterPro" id="IPR001584">
    <property type="entry name" value="Integrase_cat-core"/>
</dbReference>
<dbReference type="GO" id="GO:0003676">
    <property type="term" value="F:nucleic acid binding"/>
    <property type="evidence" value="ECO:0007669"/>
    <property type="project" value="InterPro"/>
</dbReference>
<gene>
    <name evidence="2" type="ORF">N0F65_000121</name>
</gene>
<accession>A0AAV2YTR2</accession>
<dbReference type="InterPro" id="IPR012337">
    <property type="entry name" value="RNaseH-like_sf"/>
</dbReference>
<dbReference type="AlphaFoldDB" id="A0AAV2YTR2"/>
<feature type="domain" description="Integrase catalytic" evidence="1">
    <location>
        <begin position="1"/>
        <end position="120"/>
    </location>
</feature>
<organism evidence="2 3">
    <name type="scientific">Lagenidium giganteum</name>
    <dbReference type="NCBI Taxonomy" id="4803"/>
    <lineage>
        <taxon>Eukaryota</taxon>
        <taxon>Sar</taxon>
        <taxon>Stramenopiles</taxon>
        <taxon>Oomycota</taxon>
        <taxon>Peronosporomycetes</taxon>
        <taxon>Pythiales</taxon>
        <taxon>Pythiaceae</taxon>
    </lineage>
</organism>
<evidence type="ECO:0000313" key="2">
    <source>
        <dbReference type="EMBL" id="DAZ98407.1"/>
    </source>
</evidence>
<proteinExistence type="predicted"/>
<keyword evidence="3" id="KW-1185">Reference proteome</keyword>